<dbReference type="RefSeq" id="WP_311665106.1">
    <property type="nucleotide sequence ID" value="NZ_JAVRHT010000039.1"/>
</dbReference>
<evidence type="ECO:0008006" key="3">
    <source>
        <dbReference type="Google" id="ProtNLM"/>
    </source>
</evidence>
<dbReference type="Proteomes" id="UP001267426">
    <property type="component" value="Unassembled WGS sequence"/>
</dbReference>
<sequence>MRALSLVAAALLLAACDSGGPDAPGSGRFEAEISGGLSRSLEGTAGLLSVFDGPGEEPILSVTMLDQSVLIRSISLSDEEGVLDGEGTYGLGGGGPLQLLYQDGLGADGGSYVSASGTLRVTRYGDDRIAGTFTAELAPAFGRDEGAAASLSGTFDAVRIPAPF</sequence>
<dbReference type="EMBL" id="JAVRHT010000039">
    <property type="protein sequence ID" value="MDT0632826.1"/>
    <property type="molecule type" value="Genomic_DNA"/>
</dbReference>
<proteinExistence type="predicted"/>
<evidence type="ECO:0000313" key="1">
    <source>
        <dbReference type="EMBL" id="MDT0632826.1"/>
    </source>
</evidence>
<evidence type="ECO:0000313" key="2">
    <source>
        <dbReference type="Proteomes" id="UP001267426"/>
    </source>
</evidence>
<protein>
    <recommendedName>
        <fullName evidence="3">Lipoprotein</fullName>
    </recommendedName>
</protein>
<dbReference type="PROSITE" id="PS51257">
    <property type="entry name" value="PROKAR_LIPOPROTEIN"/>
    <property type="match status" value="1"/>
</dbReference>
<organism evidence="1 2">
    <name type="scientific">Rubrivirga litoralis</name>
    <dbReference type="NCBI Taxonomy" id="3075598"/>
    <lineage>
        <taxon>Bacteria</taxon>
        <taxon>Pseudomonadati</taxon>
        <taxon>Rhodothermota</taxon>
        <taxon>Rhodothermia</taxon>
        <taxon>Rhodothermales</taxon>
        <taxon>Rubricoccaceae</taxon>
        <taxon>Rubrivirga</taxon>
    </lineage>
</organism>
<comment type="caution">
    <text evidence="1">The sequence shown here is derived from an EMBL/GenBank/DDBJ whole genome shotgun (WGS) entry which is preliminary data.</text>
</comment>
<reference evidence="1 2" key="1">
    <citation type="submission" date="2023-09" db="EMBL/GenBank/DDBJ databases">
        <authorList>
            <person name="Rey-Velasco X."/>
        </authorList>
    </citation>
    <scope>NUCLEOTIDE SEQUENCE [LARGE SCALE GENOMIC DNA]</scope>
    <source>
        <strain evidence="1 2">F394</strain>
    </source>
</reference>
<accession>A0ABU3BUJ7</accession>
<gene>
    <name evidence="1" type="ORF">RM540_13790</name>
</gene>
<keyword evidence="2" id="KW-1185">Reference proteome</keyword>
<name>A0ABU3BUJ7_9BACT</name>